<sequence length="219" mass="25544">MQKLSTSILQKDKRTADEVRSAVAELENVVRMFSQLFAASNLLLHGFDEKKINIHVEYCKHLLEAAKVYQVRRKAEEQRKCLLERRKQEDEQKRFQQAEEHFKRVNDKCKSSSNPSRRRDMPAIDDEEVGHSEKRRRKCGKGRRNDKNKSRYERDDDMMDEDANRNYRESTTQINYQDDDDGENPLDLLTAAGLEDSDLKDNEVVAPSLAAGKRRQALS</sequence>
<dbReference type="InterPro" id="IPR031101">
    <property type="entry name" value="Ctr9"/>
</dbReference>
<dbReference type="GO" id="GO:0000993">
    <property type="term" value="F:RNA polymerase II complex binding"/>
    <property type="evidence" value="ECO:0007669"/>
    <property type="project" value="TreeGrafter"/>
</dbReference>
<evidence type="ECO:0000256" key="2">
    <source>
        <dbReference type="ARBA" id="ARBA00022803"/>
    </source>
</evidence>
<dbReference type="PANTHER" id="PTHR14027:SF2">
    <property type="entry name" value="RNA POLYMERASE-ASSOCIATED PROTEIN CTR9 HOMOLOG"/>
    <property type="match status" value="1"/>
</dbReference>
<feature type="compositionally biased region" description="Basic and acidic residues" evidence="3">
    <location>
        <begin position="143"/>
        <end position="154"/>
    </location>
</feature>
<reference evidence="4" key="1">
    <citation type="submission" date="2019-09" db="EMBL/GenBank/DDBJ databases">
        <title>Draft genome information of white flower Hibiscus syriacus.</title>
        <authorList>
            <person name="Kim Y.-M."/>
        </authorList>
    </citation>
    <scope>NUCLEOTIDE SEQUENCE [LARGE SCALE GENOMIC DNA]</scope>
    <source>
        <strain evidence="4">YM2019G1</strain>
    </source>
</reference>
<dbReference type="GO" id="GO:0006368">
    <property type="term" value="P:transcription elongation by RNA polymerase II"/>
    <property type="evidence" value="ECO:0007669"/>
    <property type="project" value="TreeGrafter"/>
</dbReference>
<evidence type="ECO:0000313" key="4">
    <source>
        <dbReference type="EMBL" id="KAE8718527.1"/>
    </source>
</evidence>
<protein>
    <submittedName>
        <fullName evidence="4">Uncharacterized protein</fullName>
    </submittedName>
</protein>
<dbReference type="Proteomes" id="UP000436088">
    <property type="component" value="Unassembled WGS sequence"/>
</dbReference>
<evidence type="ECO:0000256" key="1">
    <source>
        <dbReference type="ARBA" id="ARBA00022737"/>
    </source>
</evidence>
<proteinExistence type="predicted"/>
<gene>
    <name evidence="4" type="ORF">F3Y22_tig00110013pilonHSYRG00471</name>
</gene>
<evidence type="ECO:0000256" key="3">
    <source>
        <dbReference type="SAM" id="MobiDB-lite"/>
    </source>
</evidence>
<dbReference type="GO" id="GO:0006355">
    <property type="term" value="P:regulation of DNA-templated transcription"/>
    <property type="evidence" value="ECO:0007669"/>
    <property type="project" value="InterPro"/>
</dbReference>
<name>A0A6A3BR77_HIBSY</name>
<feature type="region of interest" description="Disordered" evidence="3">
    <location>
        <begin position="86"/>
        <end position="187"/>
    </location>
</feature>
<feature type="compositionally biased region" description="Basic residues" evidence="3">
    <location>
        <begin position="133"/>
        <end position="142"/>
    </location>
</feature>
<dbReference type="GO" id="GO:0016593">
    <property type="term" value="C:Cdc73/Paf1 complex"/>
    <property type="evidence" value="ECO:0007669"/>
    <property type="project" value="TreeGrafter"/>
</dbReference>
<dbReference type="PANTHER" id="PTHR14027">
    <property type="entry name" value="RNA POLYMERASE-ASSOCIATED PROTEIN CTR9"/>
    <property type="match status" value="1"/>
</dbReference>
<feature type="compositionally biased region" description="Basic and acidic residues" evidence="3">
    <location>
        <begin position="86"/>
        <end position="110"/>
    </location>
</feature>
<dbReference type="AlphaFoldDB" id="A0A6A3BR77"/>
<organism evidence="4 5">
    <name type="scientific">Hibiscus syriacus</name>
    <name type="common">Rose of Sharon</name>
    <dbReference type="NCBI Taxonomy" id="106335"/>
    <lineage>
        <taxon>Eukaryota</taxon>
        <taxon>Viridiplantae</taxon>
        <taxon>Streptophyta</taxon>
        <taxon>Embryophyta</taxon>
        <taxon>Tracheophyta</taxon>
        <taxon>Spermatophyta</taxon>
        <taxon>Magnoliopsida</taxon>
        <taxon>eudicotyledons</taxon>
        <taxon>Gunneridae</taxon>
        <taxon>Pentapetalae</taxon>
        <taxon>rosids</taxon>
        <taxon>malvids</taxon>
        <taxon>Malvales</taxon>
        <taxon>Malvaceae</taxon>
        <taxon>Malvoideae</taxon>
        <taxon>Hibiscus</taxon>
    </lineage>
</organism>
<keyword evidence="5" id="KW-1185">Reference proteome</keyword>
<comment type="caution">
    <text evidence="4">The sequence shown here is derived from an EMBL/GenBank/DDBJ whole genome shotgun (WGS) entry which is preliminary data.</text>
</comment>
<keyword evidence="1" id="KW-0677">Repeat</keyword>
<evidence type="ECO:0000313" key="5">
    <source>
        <dbReference type="Proteomes" id="UP000436088"/>
    </source>
</evidence>
<dbReference type="EMBL" id="VEPZ02000812">
    <property type="protein sequence ID" value="KAE8718527.1"/>
    <property type="molecule type" value="Genomic_DNA"/>
</dbReference>
<accession>A0A6A3BR77</accession>
<keyword evidence="2" id="KW-0802">TPR repeat</keyword>